<evidence type="ECO:0000256" key="1">
    <source>
        <dbReference type="SAM" id="Coils"/>
    </source>
</evidence>
<name>A0A8J5TZG7_FUSOX</name>
<feature type="coiled-coil region" evidence="1">
    <location>
        <begin position="139"/>
        <end position="180"/>
    </location>
</feature>
<feature type="region of interest" description="Disordered" evidence="2">
    <location>
        <begin position="35"/>
        <end position="59"/>
    </location>
</feature>
<reference evidence="3" key="1">
    <citation type="submission" date="2021-04" db="EMBL/GenBank/DDBJ databases">
        <title>First draft genome resource for Brassicaceae pathogens Fusarium oxysporum f. sp. raphani and Fusarium oxysporum f. sp. rapae.</title>
        <authorList>
            <person name="Asai S."/>
        </authorList>
    </citation>
    <scope>NUCLEOTIDE SEQUENCE</scope>
    <source>
        <strain evidence="3">Tf1208</strain>
    </source>
</reference>
<organism evidence="3 4">
    <name type="scientific">Fusarium oxysporum f. sp. rapae</name>
    <dbReference type="NCBI Taxonomy" id="485398"/>
    <lineage>
        <taxon>Eukaryota</taxon>
        <taxon>Fungi</taxon>
        <taxon>Dikarya</taxon>
        <taxon>Ascomycota</taxon>
        <taxon>Pezizomycotina</taxon>
        <taxon>Sordariomycetes</taxon>
        <taxon>Hypocreomycetidae</taxon>
        <taxon>Hypocreales</taxon>
        <taxon>Nectriaceae</taxon>
        <taxon>Fusarium</taxon>
        <taxon>Fusarium oxysporum species complex</taxon>
    </lineage>
</organism>
<dbReference type="AlphaFoldDB" id="A0A8J5TZG7"/>
<protein>
    <submittedName>
        <fullName evidence="3">Uncharacterized protein</fullName>
    </submittedName>
</protein>
<comment type="caution">
    <text evidence="3">The sequence shown here is derived from an EMBL/GenBank/DDBJ whole genome shotgun (WGS) entry which is preliminary data.</text>
</comment>
<evidence type="ECO:0000313" key="3">
    <source>
        <dbReference type="EMBL" id="KAG7422330.1"/>
    </source>
</evidence>
<gene>
    <name evidence="3" type="ORF">Forpe1208_v000680</name>
</gene>
<dbReference type="Proteomes" id="UP000694050">
    <property type="component" value="Unassembled WGS sequence"/>
</dbReference>
<evidence type="ECO:0000313" key="4">
    <source>
        <dbReference type="Proteomes" id="UP000694050"/>
    </source>
</evidence>
<accession>A0A8J5TZG7</accession>
<proteinExistence type="predicted"/>
<keyword evidence="1" id="KW-0175">Coiled coil</keyword>
<sequence length="355" mass="39657">MNLKEEGHSRLHMQGWVPHTAAAVRYPHHTHASMSLVDVSSPGGGQGQHGNTHAQGLGNAADPLAMTEFLRTQEGRVNEFLQVSDRRAEAQRSALQQATDHLSNIASNIGANVTQWLKHPATKQGSDLNQNLQKAYKQLVDVDTQHRQLKLEHEALKKQLHEANAKVDEAVKERDELRRLADGANWTGSNTTSAGFAPEVDNPSRPGPTLRHIARWFAQGTALFGHFFGRDQNAFRHEAHSEVERLKLFCNIDADKSGTDFQQEIKAILEAALDLDEMLMSSRAIFLVRWPQDEQSKILQRFDANQMDSLAHTNELSSKTIVRFFISPMLIKVGNADGFNCDREMTLCKVTVACE</sequence>
<evidence type="ECO:0000256" key="2">
    <source>
        <dbReference type="SAM" id="MobiDB-lite"/>
    </source>
</evidence>
<dbReference type="EMBL" id="JAELUQ010000001">
    <property type="protein sequence ID" value="KAG7422330.1"/>
    <property type="molecule type" value="Genomic_DNA"/>
</dbReference>